<dbReference type="AlphaFoldDB" id="A0A9W7ZEZ0"/>
<dbReference type="OrthoDB" id="206201at2759"/>
<keyword evidence="4" id="KW-1185">Reference proteome</keyword>
<reference evidence="3" key="1">
    <citation type="submission" date="2022-07" db="EMBL/GenBank/DDBJ databases">
        <title>Phylogenomic reconstructions and comparative analyses of Kickxellomycotina fungi.</title>
        <authorList>
            <person name="Reynolds N.K."/>
            <person name="Stajich J.E."/>
            <person name="Barry K."/>
            <person name="Grigoriev I.V."/>
            <person name="Crous P."/>
            <person name="Smith M.E."/>
        </authorList>
    </citation>
    <scope>NUCLEOTIDE SEQUENCE</scope>
    <source>
        <strain evidence="3">RSA 861</strain>
    </source>
</reference>
<feature type="domain" description="PA" evidence="2">
    <location>
        <begin position="107"/>
        <end position="189"/>
    </location>
</feature>
<evidence type="ECO:0000313" key="4">
    <source>
        <dbReference type="Proteomes" id="UP001150569"/>
    </source>
</evidence>
<comment type="caution">
    <text evidence="3">The sequence shown here is derived from an EMBL/GenBank/DDBJ whole genome shotgun (WGS) entry which is preliminary data.</text>
</comment>
<dbReference type="Pfam" id="PF00082">
    <property type="entry name" value="Peptidase_S8"/>
    <property type="match status" value="1"/>
</dbReference>
<organism evidence="3 4">
    <name type="scientific">Tieghemiomyces parasiticus</name>
    <dbReference type="NCBI Taxonomy" id="78921"/>
    <lineage>
        <taxon>Eukaryota</taxon>
        <taxon>Fungi</taxon>
        <taxon>Fungi incertae sedis</taxon>
        <taxon>Zoopagomycota</taxon>
        <taxon>Kickxellomycotina</taxon>
        <taxon>Dimargaritomycetes</taxon>
        <taxon>Dimargaritales</taxon>
        <taxon>Dimargaritaceae</taxon>
        <taxon>Tieghemiomyces</taxon>
    </lineage>
</organism>
<dbReference type="Gene3D" id="3.50.30.30">
    <property type="match status" value="1"/>
</dbReference>
<evidence type="ECO:0000313" key="3">
    <source>
        <dbReference type="EMBL" id="KAJ1902958.1"/>
    </source>
</evidence>
<evidence type="ECO:0000259" key="1">
    <source>
        <dbReference type="Pfam" id="PF00082"/>
    </source>
</evidence>
<dbReference type="Gene3D" id="3.40.50.200">
    <property type="entry name" value="Peptidase S8/S53 domain"/>
    <property type="match status" value="1"/>
</dbReference>
<feature type="domain" description="Peptidase S8/S53" evidence="1">
    <location>
        <begin position="2"/>
        <end position="64"/>
    </location>
</feature>
<dbReference type="SUPFAM" id="SSF52743">
    <property type="entry name" value="Subtilisin-like"/>
    <property type="match status" value="1"/>
</dbReference>
<dbReference type="Proteomes" id="UP001150569">
    <property type="component" value="Unassembled WGS sequence"/>
</dbReference>
<accession>A0A9W7ZEZ0</accession>
<dbReference type="InterPro" id="IPR003137">
    <property type="entry name" value="PA_domain"/>
</dbReference>
<gene>
    <name evidence="3" type="ORF">IWQ60_012627</name>
</gene>
<name>A0A9W7ZEZ0_9FUNG</name>
<dbReference type="EMBL" id="JANBPT010002293">
    <property type="protein sequence ID" value="KAJ1902958.1"/>
    <property type="molecule type" value="Genomic_DNA"/>
</dbReference>
<dbReference type="GO" id="GO:0004252">
    <property type="term" value="F:serine-type endopeptidase activity"/>
    <property type="evidence" value="ECO:0007669"/>
    <property type="project" value="InterPro"/>
</dbReference>
<dbReference type="InterPro" id="IPR000209">
    <property type="entry name" value="Peptidase_S8/S53_dom"/>
</dbReference>
<evidence type="ECO:0000259" key="2">
    <source>
        <dbReference type="Pfam" id="PF02225"/>
    </source>
</evidence>
<dbReference type="SUPFAM" id="SSF52025">
    <property type="entry name" value="PA domain"/>
    <property type="match status" value="1"/>
</dbReference>
<feature type="non-terminal residue" evidence="3">
    <location>
        <position position="204"/>
    </location>
</feature>
<dbReference type="Pfam" id="PF02225">
    <property type="entry name" value="PA"/>
    <property type="match status" value="1"/>
</dbReference>
<dbReference type="GO" id="GO:0006508">
    <property type="term" value="P:proteolysis"/>
    <property type="evidence" value="ECO:0007669"/>
    <property type="project" value="InterPro"/>
</dbReference>
<dbReference type="InterPro" id="IPR046450">
    <property type="entry name" value="PA_dom_sf"/>
</dbReference>
<protein>
    <submittedName>
        <fullName evidence="3">Uncharacterized protein</fullName>
    </submittedName>
</protein>
<sequence>MNVINMSLFSDGTWDDNLYTGIGNRLVQKGVMVVASAGNTRSGGLGMLGAPAGASGFIAVASAILPELYSLTFNVTYPSTDGTNTTLTMMRSEVEESFIGTNVTDVPLVRGLNADGADLMCSPIVNDVRGKVVLMQSDDCSYSDAAKLALEAEASFLIIYDTEDSLVSRVTYFEEVNLPSMVITPGDGGRLLGILNSTAAGSVL</sequence>
<dbReference type="InterPro" id="IPR036852">
    <property type="entry name" value="Peptidase_S8/S53_dom_sf"/>
</dbReference>
<proteinExistence type="predicted"/>